<evidence type="ECO:0000256" key="1">
    <source>
        <dbReference type="SAM" id="MobiDB-lite"/>
    </source>
</evidence>
<dbReference type="EMBL" id="JACGWO010000007">
    <property type="protein sequence ID" value="KAK4423084.1"/>
    <property type="molecule type" value="Genomic_DNA"/>
</dbReference>
<name>A0AAE1Y3L9_9LAMI</name>
<gene>
    <name evidence="2" type="ORF">Salat_1891000</name>
</gene>
<reference evidence="2" key="2">
    <citation type="journal article" date="2024" name="Plant">
        <title>Genomic evolution and insights into agronomic trait innovations of Sesamum species.</title>
        <authorList>
            <person name="Miao H."/>
            <person name="Wang L."/>
            <person name="Qu L."/>
            <person name="Liu H."/>
            <person name="Sun Y."/>
            <person name="Le M."/>
            <person name="Wang Q."/>
            <person name="Wei S."/>
            <person name="Zheng Y."/>
            <person name="Lin W."/>
            <person name="Duan Y."/>
            <person name="Cao H."/>
            <person name="Xiong S."/>
            <person name="Wang X."/>
            <person name="Wei L."/>
            <person name="Li C."/>
            <person name="Ma Q."/>
            <person name="Ju M."/>
            <person name="Zhao R."/>
            <person name="Li G."/>
            <person name="Mu C."/>
            <person name="Tian Q."/>
            <person name="Mei H."/>
            <person name="Zhang T."/>
            <person name="Gao T."/>
            <person name="Zhang H."/>
        </authorList>
    </citation>
    <scope>NUCLEOTIDE SEQUENCE</scope>
    <source>
        <strain evidence="2">3651</strain>
    </source>
</reference>
<feature type="compositionally biased region" description="Basic and acidic residues" evidence="1">
    <location>
        <begin position="39"/>
        <end position="65"/>
    </location>
</feature>
<feature type="region of interest" description="Disordered" evidence="1">
    <location>
        <begin position="1"/>
        <end position="80"/>
    </location>
</feature>
<protein>
    <submittedName>
        <fullName evidence="2">Uncharacterized protein</fullName>
    </submittedName>
</protein>
<dbReference type="Proteomes" id="UP001293254">
    <property type="component" value="Unassembled WGS sequence"/>
</dbReference>
<evidence type="ECO:0000313" key="2">
    <source>
        <dbReference type="EMBL" id="KAK4423084.1"/>
    </source>
</evidence>
<feature type="compositionally biased region" description="Polar residues" evidence="1">
    <location>
        <begin position="19"/>
        <end position="33"/>
    </location>
</feature>
<comment type="caution">
    <text evidence="2">The sequence shown here is derived from an EMBL/GenBank/DDBJ whole genome shotgun (WGS) entry which is preliminary data.</text>
</comment>
<evidence type="ECO:0000313" key="3">
    <source>
        <dbReference type="Proteomes" id="UP001293254"/>
    </source>
</evidence>
<reference evidence="2" key="1">
    <citation type="submission" date="2020-06" db="EMBL/GenBank/DDBJ databases">
        <authorList>
            <person name="Li T."/>
            <person name="Hu X."/>
            <person name="Zhang T."/>
            <person name="Song X."/>
            <person name="Zhang H."/>
            <person name="Dai N."/>
            <person name="Sheng W."/>
            <person name="Hou X."/>
            <person name="Wei L."/>
        </authorList>
    </citation>
    <scope>NUCLEOTIDE SEQUENCE</scope>
    <source>
        <strain evidence="2">3651</strain>
        <tissue evidence="2">Leaf</tissue>
    </source>
</reference>
<dbReference type="AlphaFoldDB" id="A0AAE1Y3L9"/>
<proteinExistence type="predicted"/>
<sequence>MASSMPRPSKDKRRHTLPRSRSASATTSPQSFRPCTVTEGREAVPRSEEKPGKTLKGDQESKVDRAPAGNPGSPKTEKRLEFVVRPQARPTLVGSCTMQGRPKDLIG</sequence>
<keyword evidence="3" id="KW-1185">Reference proteome</keyword>
<accession>A0AAE1Y3L9</accession>
<organism evidence="2 3">
    <name type="scientific">Sesamum alatum</name>
    <dbReference type="NCBI Taxonomy" id="300844"/>
    <lineage>
        <taxon>Eukaryota</taxon>
        <taxon>Viridiplantae</taxon>
        <taxon>Streptophyta</taxon>
        <taxon>Embryophyta</taxon>
        <taxon>Tracheophyta</taxon>
        <taxon>Spermatophyta</taxon>
        <taxon>Magnoliopsida</taxon>
        <taxon>eudicotyledons</taxon>
        <taxon>Gunneridae</taxon>
        <taxon>Pentapetalae</taxon>
        <taxon>asterids</taxon>
        <taxon>lamiids</taxon>
        <taxon>Lamiales</taxon>
        <taxon>Pedaliaceae</taxon>
        <taxon>Sesamum</taxon>
    </lineage>
</organism>